<comment type="caution">
    <text evidence="2">The sequence shown here is derived from an EMBL/GenBank/DDBJ whole genome shotgun (WGS) entry which is preliminary data.</text>
</comment>
<protein>
    <submittedName>
        <fullName evidence="2">Uncharacterized protein</fullName>
    </submittedName>
</protein>
<evidence type="ECO:0000256" key="1">
    <source>
        <dbReference type="SAM" id="SignalP"/>
    </source>
</evidence>
<dbReference type="Proteomes" id="UP000807115">
    <property type="component" value="Chromosome 1"/>
</dbReference>
<dbReference type="EMBL" id="CM027680">
    <property type="protein sequence ID" value="KAG0553039.1"/>
    <property type="molecule type" value="Genomic_DNA"/>
</dbReference>
<gene>
    <name evidence="2" type="ORF">BDA96_01G560700</name>
</gene>
<accession>A0A921S7Y3</accession>
<feature type="signal peptide" evidence="1">
    <location>
        <begin position="1"/>
        <end position="17"/>
    </location>
</feature>
<feature type="chain" id="PRO_5037226357" evidence="1">
    <location>
        <begin position="18"/>
        <end position="116"/>
    </location>
</feature>
<reference evidence="2" key="2">
    <citation type="submission" date="2020-10" db="EMBL/GenBank/DDBJ databases">
        <authorList>
            <person name="Cooper E.A."/>
            <person name="Brenton Z.W."/>
            <person name="Flinn B.S."/>
            <person name="Jenkins J."/>
            <person name="Shu S."/>
            <person name="Flowers D."/>
            <person name="Luo F."/>
            <person name="Wang Y."/>
            <person name="Xia P."/>
            <person name="Barry K."/>
            <person name="Daum C."/>
            <person name="Lipzen A."/>
            <person name="Yoshinaga Y."/>
            <person name="Schmutz J."/>
            <person name="Saski C."/>
            <person name="Vermerris W."/>
            <person name="Kresovich S."/>
        </authorList>
    </citation>
    <scope>NUCLEOTIDE SEQUENCE</scope>
</reference>
<evidence type="ECO:0000313" key="2">
    <source>
        <dbReference type="EMBL" id="KAG0553039.1"/>
    </source>
</evidence>
<organism evidence="2 3">
    <name type="scientific">Sorghum bicolor</name>
    <name type="common">Sorghum</name>
    <name type="synonym">Sorghum vulgare</name>
    <dbReference type="NCBI Taxonomy" id="4558"/>
    <lineage>
        <taxon>Eukaryota</taxon>
        <taxon>Viridiplantae</taxon>
        <taxon>Streptophyta</taxon>
        <taxon>Embryophyta</taxon>
        <taxon>Tracheophyta</taxon>
        <taxon>Spermatophyta</taxon>
        <taxon>Magnoliopsida</taxon>
        <taxon>Liliopsida</taxon>
        <taxon>Poales</taxon>
        <taxon>Poaceae</taxon>
        <taxon>PACMAD clade</taxon>
        <taxon>Panicoideae</taxon>
        <taxon>Andropogonodae</taxon>
        <taxon>Andropogoneae</taxon>
        <taxon>Sorghinae</taxon>
        <taxon>Sorghum</taxon>
    </lineage>
</organism>
<sequence>MLFFCSQQSMLNWIALAACPFCDQTEENIQHILLTSLRAPESTSRIYGWWCHTLRSVPKVMRKGLNSLVIFAVWELWKHRNACTLLYNVAEEGSSWCMAGATAFQGFLIRSLSPDL</sequence>
<proteinExistence type="predicted"/>
<keyword evidence="1" id="KW-0732">Signal</keyword>
<name>A0A921S7Y3_SORBI</name>
<reference evidence="2" key="1">
    <citation type="journal article" date="2019" name="BMC Genomics">
        <title>A new reference genome for Sorghum bicolor reveals high levels of sequence similarity between sweet and grain genotypes: implications for the genetics of sugar metabolism.</title>
        <authorList>
            <person name="Cooper E.A."/>
            <person name="Brenton Z.W."/>
            <person name="Flinn B.S."/>
            <person name="Jenkins J."/>
            <person name="Shu S."/>
            <person name="Flowers D."/>
            <person name="Luo F."/>
            <person name="Wang Y."/>
            <person name="Xia P."/>
            <person name="Barry K."/>
            <person name="Daum C."/>
            <person name="Lipzen A."/>
            <person name="Yoshinaga Y."/>
            <person name="Schmutz J."/>
            <person name="Saski C."/>
            <person name="Vermerris W."/>
            <person name="Kresovich S."/>
        </authorList>
    </citation>
    <scope>NUCLEOTIDE SEQUENCE</scope>
</reference>
<evidence type="ECO:0000313" key="3">
    <source>
        <dbReference type="Proteomes" id="UP000807115"/>
    </source>
</evidence>
<dbReference type="AlphaFoldDB" id="A0A921S7Y3"/>